<protein>
    <submittedName>
        <fullName evidence="1">20258_t:CDS:1</fullName>
    </submittedName>
</protein>
<proteinExistence type="predicted"/>
<keyword evidence="2" id="KW-1185">Reference proteome</keyword>
<organism evidence="1 2">
    <name type="scientific">Racocetra persica</name>
    <dbReference type="NCBI Taxonomy" id="160502"/>
    <lineage>
        <taxon>Eukaryota</taxon>
        <taxon>Fungi</taxon>
        <taxon>Fungi incertae sedis</taxon>
        <taxon>Mucoromycota</taxon>
        <taxon>Glomeromycotina</taxon>
        <taxon>Glomeromycetes</taxon>
        <taxon>Diversisporales</taxon>
        <taxon>Gigasporaceae</taxon>
        <taxon>Racocetra</taxon>
    </lineage>
</organism>
<reference evidence="1" key="1">
    <citation type="submission" date="2021-06" db="EMBL/GenBank/DDBJ databases">
        <authorList>
            <person name="Kallberg Y."/>
            <person name="Tangrot J."/>
            <person name="Rosling A."/>
        </authorList>
    </citation>
    <scope>NUCLEOTIDE SEQUENCE</scope>
    <source>
        <strain evidence="1">MA461A</strain>
    </source>
</reference>
<comment type="caution">
    <text evidence="1">The sequence shown here is derived from an EMBL/GenBank/DDBJ whole genome shotgun (WGS) entry which is preliminary data.</text>
</comment>
<accession>A0ACA9SF40</accession>
<evidence type="ECO:0000313" key="1">
    <source>
        <dbReference type="EMBL" id="CAG8836501.1"/>
    </source>
</evidence>
<gene>
    <name evidence="1" type="ORF">RPERSI_LOCUS29955</name>
</gene>
<evidence type="ECO:0000313" key="2">
    <source>
        <dbReference type="Proteomes" id="UP000789920"/>
    </source>
</evidence>
<dbReference type="EMBL" id="CAJVQC010114910">
    <property type="protein sequence ID" value="CAG8836501.1"/>
    <property type="molecule type" value="Genomic_DNA"/>
</dbReference>
<name>A0ACA9SF40_9GLOM</name>
<feature type="non-terminal residue" evidence="1">
    <location>
        <position position="116"/>
    </location>
</feature>
<sequence>AESNVLVDKSLLIKAVLESPAQVLLITRPRRWGKSLNLNMLKTFFEVTVDKSGNPLTREQSLKYKIFAGGLVDGVIRKAYKDHPYLAKSQQLDPVDKQLFNDYLRYEELSSDQIKN</sequence>
<dbReference type="Proteomes" id="UP000789920">
    <property type="component" value="Unassembled WGS sequence"/>
</dbReference>
<feature type="non-terminal residue" evidence="1">
    <location>
        <position position="1"/>
    </location>
</feature>